<dbReference type="Proteomes" id="UP000712600">
    <property type="component" value="Unassembled WGS sequence"/>
</dbReference>
<organism evidence="1 2">
    <name type="scientific">Brassica cretica</name>
    <name type="common">Mustard</name>
    <dbReference type="NCBI Taxonomy" id="69181"/>
    <lineage>
        <taxon>Eukaryota</taxon>
        <taxon>Viridiplantae</taxon>
        <taxon>Streptophyta</taxon>
        <taxon>Embryophyta</taxon>
        <taxon>Tracheophyta</taxon>
        <taxon>Spermatophyta</taxon>
        <taxon>Magnoliopsida</taxon>
        <taxon>eudicotyledons</taxon>
        <taxon>Gunneridae</taxon>
        <taxon>Pentapetalae</taxon>
        <taxon>rosids</taxon>
        <taxon>malvids</taxon>
        <taxon>Brassicales</taxon>
        <taxon>Brassicaceae</taxon>
        <taxon>Brassiceae</taxon>
        <taxon>Brassica</taxon>
    </lineage>
</organism>
<comment type="caution">
    <text evidence="1">The sequence shown here is derived from an EMBL/GenBank/DDBJ whole genome shotgun (WGS) entry which is preliminary data.</text>
</comment>
<sequence>MLVTAYGIRHTAYGIRHTAYGIRHTAYAVTSGGQYCAAKAGTSVLEHESSMVWNGYYQYGFVFCFYGHHSTNDLRVCHNSYLIINY</sequence>
<protein>
    <submittedName>
        <fullName evidence="1">Uncharacterized protein</fullName>
    </submittedName>
</protein>
<proteinExistence type="predicted"/>
<name>A0A8S9SUY0_BRACR</name>
<evidence type="ECO:0000313" key="2">
    <source>
        <dbReference type="Proteomes" id="UP000712600"/>
    </source>
</evidence>
<accession>A0A8S9SUY0</accession>
<reference evidence="1" key="1">
    <citation type="submission" date="2019-12" db="EMBL/GenBank/DDBJ databases">
        <title>Genome sequencing and annotation of Brassica cretica.</title>
        <authorList>
            <person name="Studholme D.J."/>
            <person name="Sarris P."/>
        </authorList>
    </citation>
    <scope>NUCLEOTIDE SEQUENCE</scope>
    <source>
        <strain evidence="1">PFS-109/04</strain>
        <tissue evidence="1">Leaf</tissue>
    </source>
</reference>
<dbReference type="AlphaFoldDB" id="A0A8S9SUY0"/>
<evidence type="ECO:0000313" key="1">
    <source>
        <dbReference type="EMBL" id="KAF3604063.1"/>
    </source>
</evidence>
<dbReference type="EMBL" id="QGKX02000004">
    <property type="protein sequence ID" value="KAF3604063.1"/>
    <property type="molecule type" value="Genomic_DNA"/>
</dbReference>
<gene>
    <name evidence="1" type="ORF">F2Q69_00038463</name>
</gene>